<evidence type="ECO:0000256" key="6">
    <source>
        <dbReference type="ARBA" id="ARBA00023004"/>
    </source>
</evidence>
<dbReference type="InterPro" id="IPR054337">
    <property type="entry name" value="Mtrc-MtrF-like_dom_II/IV"/>
</dbReference>
<evidence type="ECO:0000256" key="3">
    <source>
        <dbReference type="ARBA" id="ARBA00022723"/>
    </source>
</evidence>
<evidence type="ECO:0000259" key="7">
    <source>
        <dbReference type="Pfam" id="PF22113"/>
    </source>
</evidence>
<dbReference type="SUPFAM" id="SSF48695">
    <property type="entry name" value="Multiheme cytochromes"/>
    <property type="match status" value="1"/>
</dbReference>
<gene>
    <name evidence="8" type="ORF">MNBD_DELTA03-719</name>
</gene>
<accession>A0A3B0VEE6</accession>
<dbReference type="InterPro" id="IPR051829">
    <property type="entry name" value="Multiheme_Cytochr_ET"/>
</dbReference>
<dbReference type="InterPro" id="IPR036280">
    <property type="entry name" value="Multihaem_cyt_sf"/>
</dbReference>
<dbReference type="PANTHER" id="PTHR35038">
    <property type="entry name" value="DISSIMILATORY SULFITE REDUCTASE SIRA"/>
    <property type="match status" value="1"/>
</dbReference>
<name>A0A3B0VEE6_9ZZZZ</name>
<sequence length="268" mass="30292">MKKTRKKLFLTECVIFFAVGSFFTLTVSAGATDNSCVDCHSKREFITTNKKLYTYYQRWEKSVHAHEGVTCIDCHAGNPAKADKKSAHGLDRKGDNVTLSAVYYSRIPDVCGKCHHAIVANYKKSKHYQYLTKDDLLEMRGANCVTCHDMGMSVADGNNLMPTKAIASCKICHNYKTRNYPDVPARIQVVLQRYAAAKRIYSNLITQHQNDNKLPQQIKRRYANSLVSLVDNLHALRLDKVETDSGRLLAAMKDVRKKLRKGIAVKCD</sequence>
<dbReference type="Pfam" id="PF22113">
    <property type="entry name" value="Mtrc-MtrF_II-IV_dom"/>
    <property type="match status" value="1"/>
</dbReference>
<dbReference type="Gene3D" id="1.10.1130.10">
    <property type="entry name" value="Flavocytochrome C3, Chain A"/>
    <property type="match status" value="1"/>
</dbReference>
<evidence type="ECO:0000256" key="5">
    <source>
        <dbReference type="ARBA" id="ARBA00022982"/>
    </source>
</evidence>
<reference evidence="8" key="1">
    <citation type="submission" date="2018-06" db="EMBL/GenBank/DDBJ databases">
        <authorList>
            <person name="Zhirakovskaya E."/>
        </authorList>
    </citation>
    <scope>NUCLEOTIDE SEQUENCE</scope>
</reference>
<dbReference type="GO" id="GO:0046872">
    <property type="term" value="F:metal ion binding"/>
    <property type="evidence" value="ECO:0007669"/>
    <property type="project" value="UniProtKB-KW"/>
</dbReference>
<dbReference type="InterPro" id="IPR038266">
    <property type="entry name" value="NapC/NirT_cytc_sf"/>
</dbReference>
<feature type="domain" description="Outer membrane cytochrome MtrC/MtrF-like" evidence="7">
    <location>
        <begin position="58"/>
        <end position="153"/>
    </location>
</feature>
<dbReference type="EMBL" id="UOEX01000404">
    <property type="protein sequence ID" value="VAW41895.1"/>
    <property type="molecule type" value="Genomic_DNA"/>
</dbReference>
<evidence type="ECO:0000256" key="4">
    <source>
        <dbReference type="ARBA" id="ARBA00022729"/>
    </source>
</evidence>
<evidence type="ECO:0000256" key="1">
    <source>
        <dbReference type="ARBA" id="ARBA00022448"/>
    </source>
</evidence>
<proteinExistence type="predicted"/>
<keyword evidence="2" id="KW-0349">Heme</keyword>
<keyword evidence="3" id="KW-0479">Metal-binding</keyword>
<keyword evidence="6" id="KW-0408">Iron</keyword>
<keyword evidence="5" id="KW-0249">Electron transport</keyword>
<dbReference type="Gene3D" id="1.10.3820.10">
    <property type="entry name" value="Di-heme elbow motif domain"/>
    <property type="match status" value="1"/>
</dbReference>
<keyword evidence="1" id="KW-0813">Transport</keyword>
<evidence type="ECO:0000313" key="8">
    <source>
        <dbReference type="EMBL" id="VAW41895.1"/>
    </source>
</evidence>
<dbReference type="AlphaFoldDB" id="A0A3B0VEE6"/>
<evidence type="ECO:0000256" key="2">
    <source>
        <dbReference type="ARBA" id="ARBA00022617"/>
    </source>
</evidence>
<keyword evidence="4" id="KW-0732">Signal</keyword>
<organism evidence="8">
    <name type="scientific">hydrothermal vent metagenome</name>
    <dbReference type="NCBI Taxonomy" id="652676"/>
    <lineage>
        <taxon>unclassified sequences</taxon>
        <taxon>metagenomes</taxon>
        <taxon>ecological metagenomes</taxon>
    </lineage>
</organism>
<protein>
    <recommendedName>
        <fullName evidence="7">Outer membrane cytochrome MtrC/MtrF-like domain-containing protein</fullName>
    </recommendedName>
</protein>